<dbReference type="AlphaFoldDB" id="A0A7C1JWS6"/>
<organism evidence="1">
    <name type="scientific">Caldilinea aerophila</name>
    <dbReference type="NCBI Taxonomy" id="133453"/>
    <lineage>
        <taxon>Bacteria</taxon>
        <taxon>Bacillati</taxon>
        <taxon>Chloroflexota</taxon>
        <taxon>Caldilineae</taxon>
        <taxon>Caldilineales</taxon>
        <taxon>Caldilineaceae</taxon>
        <taxon>Caldilinea</taxon>
    </lineage>
</organism>
<sequence>MMNRTTYFLIGAAVGAALAAAMHYFLGPAPGTTYDANYRSRLDFALEEGRRAAAAREQELRQQLADLRKRSG</sequence>
<reference evidence="1" key="1">
    <citation type="journal article" date="2020" name="mSystems">
        <title>Genome- and Community-Level Interaction Insights into Carbon Utilization and Element Cycling Functions of Hydrothermarchaeota in Hydrothermal Sediment.</title>
        <authorList>
            <person name="Zhou Z."/>
            <person name="Liu Y."/>
            <person name="Xu W."/>
            <person name="Pan J."/>
            <person name="Luo Z.H."/>
            <person name="Li M."/>
        </authorList>
    </citation>
    <scope>NUCLEOTIDE SEQUENCE [LARGE SCALE GENOMIC DNA]</scope>
    <source>
        <strain evidence="1">SpSt-289</strain>
    </source>
</reference>
<evidence type="ECO:0008006" key="2">
    <source>
        <dbReference type="Google" id="ProtNLM"/>
    </source>
</evidence>
<evidence type="ECO:0000313" key="1">
    <source>
        <dbReference type="EMBL" id="HDX31708.1"/>
    </source>
</evidence>
<name>A0A7C1JWS6_9CHLR</name>
<comment type="caution">
    <text evidence="1">The sequence shown here is derived from an EMBL/GenBank/DDBJ whole genome shotgun (WGS) entry which is preliminary data.</text>
</comment>
<dbReference type="EMBL" id="DSMG01000098">
    <property type="protein sequence ID" value="HDX31708.1"/>
    <property type="molecule type" value="Genomic_DNA"/>
</dbReference>
<proteinExistence type="predicted"/>
<protein>
    <recommendedName>
        <fullName evidence="2">YtxH domain-containing protein</fullName>
    </recommendedName>
</protein>
<accession>A0A7C1JWS6</accession>
<gene>
    <name evidence="1" type="ORF">ENQ20_09480</name>
</gene>